<dbReference type="SUPFAM" id="SSF52058">
    <property type="entry name" value="L domain-like"/>
    <property type="match status" value="1"/>
</dbReference>
<keyword evidence="2" id="KW-0677">Repeat</keyword>
<evidence type="ECO:0000313" key="4">
    <source>
        <dbReference type="Proteomes" id="UP000038009"/>
    </source>
</evidence>
<dbReference type="Proteomes" id="UP000038009">
    <property type="component" value="Unassembled WGS sequence"/>
</dbReference>
<dbReference type="PANTHER" id="PTHR46652">
    <property type="entry name" value="LEUCINE-RICH REPEAT AND IQ DOMAIN-CONTAINING PROTEIN 1-RELATED"/>
    <property type="match status" value="1"/>
</dbReference>
<evidence type="ECO:0000256" key="1">
    <source>
        <dbReference type="ARBA" id="ARBA00022614"/>
    </source>
</evidence>
<dbReference type="PANTHER" id="PTHR46652:SF3">
    <property type="entry name" value="LEUCINE-RICH REPEAT-CONTAINING PROTEIN 9"/>
    <property type="match status" value="1"/>
</dbReference>
<comment type="caution">
    <text evidence="3">The sequence shown here is derived from an EMBL/GenBank/DDBJ whole genome shotgun (WGS) entry which is preliminary data.</text>
</comment>
<protein>
    <recommendedName>
        <fullName evidence="5">Leucine-rich repeat protein</fullName>
    </recommendedName>
</protein>
<organism evidence="3 4">
    <name type="scientific">Leptomonas seymouri</name>
    <dbReference type="NCBI Taxonomy" id="5684"/>
    <lineage>
        <taxon>Eukaryota</taxon>
        <taxon>Discoba</taxon>
        <taxon>Euglenozoa</taxon>
        <taxon>Kinetoplastea</taxon>
        <taxon>Metakinetoplastina</taxon>
        <taxon>Trypanosomatida</taxon>
        <taxon>Trypanosomatidae</taxon>
        <taxon>Leishmaniinae</taxon>
        <taxon>Leptomonas</taxon>
    </lineage>
</organism>
<dbReference type="OrthoDB" id="261100at2759"/>
<name>A0A0N0P3F9_LEPSE</name>
<gene>
    <name evidence="3" type="ORF">ABL78_6857</name>
</gene>
<evidence type="ECO:0000256" key="2">
    <source>
        <dbReference type="ARBA" id="ARBA00022737"/>
    </source>
</evidence>
<reference evidence="3 4" key="1">
    <citation type="journal article" date="2015" name="PLoS Pathog.">
        <title>Leptomonas seymouri: Adaptations to the Dixenous Life Cycle Analyzed by Genome Sequencing, Transcriptome Profiling and Co-infection with Leishmania donovani.</title>
        <authorList>
            <person name="Kraeva N."/>
            <person name="Butenko A."/>
            <person name="Hlavacova J."/>
            <person name="Kostygov A."/>
            <person name="Myskova J."/>
            <person name="Grybchuk D."/>
            <person name="Lestinova T."/>
            <person name="Votypka J."/>
            <person name="Volf P."/>
            <person name="Opperdoes F."/>
            <person name="Flegontov P."/>
            <person name="Lukes J."/>
            <person name="Yurchenko V."/>
        </authorList>
    </citation>
    <scope>NUCLEOTIDE SEQUENCE [LARGE SCALE GENOMIC DNA]</scope>
    <source>
        <strain evidence="3 4">ATCC 30220</strain>
    </source>
</reference>
<dbReference type="VEuPathDB" id="TriTrypDB:Lsey_0291_0020"/>
<dbReference type="InterPro" id="IPR050836">
    <property type="entry name" value="SDS22/Internalin_LRR"/>
</dbReference>
<keyword evidence="1" id="KW-0433">Leucine-rich repeat</keyword>
<sequence>MDVIVAELENAHRHLRKTPDYVESRGNPSLLLGALKKNALAQVMSYKCDGALATLAAVSPSARLYSEITSNGRRRANLNIPLSGDVLLHEMQYNSKALQPVSNISWWLERCPLNIRATDAGVLNQILAASLAVCEKLKSLYIGKRELDTCVPENVLCQLEDLSVAGDAALLRAVDAASLTKLRTLRVYKCTEDTYTILCRIPSLQSLFIEGLEVSTLSMHDMAFAKSLVKMTVSTSTLGSIGGFDVCTNLHHVRFHYCSGMEALSSLAAAPHLRTITAQSVGIFQLRGLAACAELEILELTSCKSLRRLSPMAGAASLKKISVQGSDVDDINGLSACGLLETINLSDCPHLTTLSPLSGAPCLRYIYAPGTNVQDVSGLAMCPLLEVLDVSNCVNLTSLAPLAGCPNLQELLAASSSVSDIDGLATCPELVTVDFTGCYNLTCLSALAGAPKLAKLLASRSAVCNIDNIGMCPQLKSVDFKYCTDLHTLEPLLGAPQLSSILAARGALGNMVCPAELLPLIKQKA</sequence>
<evidence type="ECO:0008006" key="5">
    <source>
        <dbReference type="Google" id="ProtNLM"/>
    </source>
</evidence>
<dbReference type="Gene3D" id="3.80.10.10">
    <property type="entry name" value="Ribonuclease Inhibitor"/>
    <property type="match status" value="2"/>
</dbReference>
<dbReference type="InterPro" id="IPR032675">
    <property type="entry name" value="LRR_dom_sf"/>
</dbReference>
<dbReference type="OMA" id="ERIDMCG"/>
<proteinExistence type="predicted"/>
<keyword evidence="4" id="KW-1185">Reference proteome</keyword>
<evidence type="ECO:0000313" key="3">
    <source>
        <dbReference type="EMBL" id="KPI84079.1"/>
    </source>
</evidence>
<dbReference type="EMBL" id="LJSK01000291">
    <property type="protein sequence ID" value="KPI84079.1"/>
    <property type="molecule type" value="Genomic_DNA"/>
</dbReference>
<dbReference type="AlphaFoldDB" id="A0A0N0P3F9"/>
<accession>A0A0N0P3F9</accession>